<accession>A0ABU9MY48</accession>
<gene>
    <name evidence="3" type="ORF">WCN91_12265</name>
</gene>
<feature type="domain" description="DUF2489" evidence="2">
    <location>
        <begin position="16"/>
        <end position="151"/>
    </location>
</feature>
<dbReference type="RefSeq" id="WP_342679458.1">
    <property type="nucleotide sequence ID" value="NZ_JBCGCU010000014.1"/>
</dbReference>
<evidence type="ECO:0000313" key="4">
    <source>
        <dbReference type="Proteomes" id="UP001447008"/>
    </source>
</evidence>
<keyword evidence="1" id="KW-0472">Membrane</keyword>
<organism evidence="3 4">
    <name type="scientific">Pseudoalteromonas qingdaonensis</name>
    <dbReference type="NCBI Taxonomy" id="3131913"/>
    <lineage>
        <taxon>Bacteria</taxon>
        <taxon>Pseudomonadati</taxon>
        <taxon>Pseudomonadota</taxon>
        <taxon>Gammaproteobacteria</taxon>
        <taxon>Alteromonadales</taxon>
        <taxon>Pseudoalteromonadaceae</taxon>
        <taxon>Pseudoalteromonas</taxon>
    </lineage>
</organism>
<evidence type="ECO:0000259" key="2">
    <source>
        <dbReference type="Pfam" id="PF10675"/>
    </source>
</evidence>
<name>A0ABU9MY48_9GAMM</name>
<protein>
    <submittedName>
        <fullName evidence="3">DUF2489 domain-containing protein</fullName>
    </submittedName>
</protein>
<keyword evidence="4" id="KW-1185">Reference proteome</keyword>
<comment type="caution">
    <text evidence="3">The sequence shown here is derived from an EMBL/GenBank/DDBJ whole genome shotgun (WGS) entry which is preliminary data.</text>
</comment>
<keyword evidence="1" id="KW-0812">Transmembrane</keyword>
<dbReference type="Proteomes" id="UP001447008">
    <property type="component" value="Unassembled WGS sequence"/>
</dbReference>
<keyword evidence="1" id="KW-1133">Transmembrane helix</keyword>
<sequence length="166" mass="19144">MSGPWIIALIFGALIIAALAFYAGRLLWQVREQNQRLEKQQAEYAKKRAARNAKLSDSINLIAKAMKEGQCEYSEGCLRVWVLMSQHSKAQEADLEAEYPGVFAMYEAVKDLPTHEARKKYSKKEIFKQDSARWRKEQELEEQILADSEKLVMDFDADPNSKHVFM</sequence>
<feature type="transmembrane region" description="Helical" evidence="1">
    <location>
        <begin position="6"/>
        <end position="28"/>
    </location>
</feature>
<evidence type="ECO:0000313" key="3">
    <source>
        <dbReference type="EMBL" id="MEM0516180.1"/>
    </source>
</evidence>
<dbReference type="EMBL" id="JBCGCU010000014">
    <property type="protein sequence ID" value="MEM0516180.1"/>
    <property type="molecule type" value="Genomic_DNA"/>
</dbReference>
<dbReference type="Pfam" id="PF10675">
    <property type="entry name" value="DUF2489"/>
    <property type="match status" value="1"/>
</dbReference>
<reference evidence="3 4" key="1">
    <citation type="submission" date="2024-03" db="EMBL/GenBank/DDBJ databases">
        <title>Pseudoalteromonas qingdaonensis sp. nov., isolated from the intestines of marine benthic organisms.</title>
        <authorList>
            <person name="Lin X."/>
            <person name="Fang S."/>
            <person name="Hu X."/>
        </authorList>
    </citation>
    <scope>NUCLEOTIDE SEQUENCE [LARGE SCALE GENOMIC DNA]</scope>
    <source>
        <strain evidence="3 4">YIC-827</strain>
    </source>
</reference>
<dbReference type="InterPro" id="IPR019617">
    <property type="entry name" value="DUF2489"/>
</dbReference>
<proteinExistence type="predicted"/>
<evidence type="ECO:0000256" key="1">
    <source>
        <dbReference type="SAM" id="Phobius"/>
    </source>
</evidence>